<organism evidence="7 8">
    <name type="scientific">Polyplax serrata</name>
    <name type="common">Common mouse louse</name>
    <dbReference type="NCBI Taxonomy" id="468196"/>
    <lineage>
        <taxon>Eukaryota</taxon>
        <taxon>Metazoa</taxon>
        <taxon>Ecdysozoa</taxon>
        <taxon>Arthropoda</taxon>
        <taxon>Hexapoda</taxon>
        <taxon>Insecta</taxon>
        <taxon>Pterygota</taxon>
        <taxon>Neoptera</taxon>
        <taxon>Paraneoptera</taxon>
        <taxon>Psocodea</taxon>
        <taxon>Troctomorpha</taxon>
        <taxon>Phthiraptera</taxon>
        <taxon>Anoplura</taxon>
        <taxon>Polyplacidae</taxon>
        <taxon>Polyplax</taxon>
    </lineage>
</organism>
<dbReference type="GO" id="GO:0033204">
    <property type="term" value="F:ribonuclease P RNA binding"/>
    <property type="evidence" value="ECO:0007669"/>
    <property type="project" value="InterPro"/>
</dbReference>
<keyword evidence="2" id="KW-0698">rRNA processing</keyword>
<comment type="subcellular location">
    <subcellularLocation>
        <location evidence="6">Nucleus</location>
        <location evidence="6">Nucleolus</location>
    </subcellularLocation>
</comment>
<reference evidence="7 8" key="1">
    <citation type="submission" date="2023-10" db="EMBL/GenBank/DDBJ databases">
        <title>Genomes of two closely related lineages of the louse Polyplax serrata with different host specificities.</title>
        <authorList>
            <person name="Martinu J."/>
            <person name="Tarabai H."/>
            <person name="Stefka J."/>
            <person name="Hypsa V."/>
        </authorList>
    </citation>
    <scope>NUCLEOTIDE SEQUENCE [LARGE SCALE GENOMIC DNA]</scope>
    <source>
        <strain evidence="7">HR10_N</strain>
    </source>
</reference>
<evidence type="ECO:0000256" key="1">
    <source>
        <dbReference type="ARBA" id="ARBA00010800"/>
    </source>
</evidence>
<sequence>MVRYKNRYFVTELELRDRPPHAPISITNNRLRNCIFNKVGEIHGDFGVAAITTGFRIKYCNPCTKIVLIRCRHGPHRIVGTVLPLIKVVDDHKVQFNLLHVGSTIKKSFKFIRNHQLRTLETYWNKMKTDKDRMQIKDLINDIDIMTEFNKSQKEDN</sequence>
<evidence type="ECO:0000256" key="6">
    <source>
        <dbReference type="PIRNR" id="PIRNR023803"/>
    </source>
</evidence>
<comment type="similarity">
    <text evidence="1 6">Belongs to the eukaryotic/archaeal RNase P protein component 2 family.</text>
</comment>
<dbReference type="Proteomes" id="UP001372834">
    <property type="component" value="Unassembled WGS sequence"/>
</dbReference>
<dbReference type="Gene3D" id="3.30.70.3250">
    <property type="entry name" value="Ribonuclease P, Pop5 subunit"/>
    <property type="match status" value="1"/>
</dbReference>
<name>A0AAN8PMV1_POLSC</name>
<accession>A0AAN8PMV1</accession>
<keyword evidence="3 6" id="KW-0819">tRNA processing</keyword>
<evidence type="ECO:0000256" key="4">
    <source>
        <dbReference type="ARBA" id="ARBA00023242"/>
    </source>
</evidence>
<dbReference type="PIRSF" id="PIRSF023803">
    <property type="entry name" value="Ribonuclease_P_prd"/>
    <property type="match status" value="1"/>
</dbReference>
<gene>
    <name evidence="7" type="ORF">RUM43_007624</name>
</gene>
<dbReference type="SUPFAM" id="SSF160350">
    <property type="entry name" value="Rnp2-like"/>
    <property type="match status" value="1"/>
</dbReference>
<evidence type="ECO:0000256" key="2">
    <source>
        <dbReference type="ARBA" id="ARBA00022552"/>
    </source>
</evidence>
<dbReference type="AlphaFoldDB" id="A0AAN8PMV1"/>
<proteinExistence type="inferred from homology"/>
<evidence type="ECO:0000256" key="5">
    <source>
        <dbReference type="ARBA" id="ARBA00044198"/>
    </source>
</evidence>
<dbReference type="Pfam" id="PF01900">
    <property type="entry name" value="RNase_P_Rpp14"/>
    <property type="match status" value="1"/>
</dbReference>
<comment type="caution">
    <text evidence="7">The sequence shown here is derived from an EMBL/GenBank/DDBJ whole genome shotgun (WGS) entry which is preliminary data.</text>
</comment>
<dbReference type="PANTHER" id="PTHR48414">
    <property type="entry name" value="POP5 HOMOLOG, RIBONUCLEASE P_MRP SUBUNIT"/>
    <property type="match status" value="1"/>
</dbReference>
<dbReference type="GO" id="GO:0006364">
    <property type="term" value="P:rRNA processing"/>
    <property type="evidence" value="ECO:0007669"/>
    <property type="project" value="UniProtKB-KW"/>
</dbReference>
<dbReference type="GO" id="GO:0005730">
    <property type="term" value="C:nucleolus"/>
    <property type="evidence" value="ECO:0007669"/>
    <property type="project" value="UniProtKB-SubCell"/>
</dbReference>
<comment type="function">
    <text evidence="6">Component of ribonuclease P, a protein complex that generates mature tRNA molecules by cleaving their 5'-ends.</text>
</comment>
<dbReference type="InterPro" id="IPR002759">
    <property type="entry name" value="Pop5/Rpp14/Rnp2-like"/>
</dbReference>
<dbReference type="InterPro" id="IPR038085">
    <property type="entry name" value="Rnp2-like_sf"/>
</dbReference>
<evidence type="ECO:0000313" key="8">
    <source>
        <dbReference type="Proteomes" id="UP001372834"/>
    </source>
</evidence>
<keyword evidence="4 6" id="KW-0539">Nucleus</keyword>
<dbReference type="EMBL" id="JAWJWE010000003">
    <property type="protein sequence ID" value="KAK6639351.1"/>
    <property type="molecule type" value="Genomic_DNA"/>
</dbReference>
<dbReference type="GO" id="GO:0030677">
    <property type="term" value="C:ribonuclease P complex"/>
    <property type="evidence" value="ECO:0007669"/>
    <property type="project" value="InterPro"/>
</dbReference>
<dbReference type="GO" id="GO:0001682">
    <property type="term" value="P:tRNA 5'-leader removal"/>
    <property type="evidence" value="ECO:0007669"/>
    <property type="project" value="InterPro"/>
</dbReference>
<dbReference type="InterPro" id="IPR016819">
    <property type="entry name" value="RNase_P/MRP_POP5"/>
</dbReference>
<dbReference type="PANTHER" id="PTHR48414:SF1">
    <property type="entry name" value="POP5 HOMOLOG, RIBONUCLEASE P_MRP SUBUNIT"/>
    <property type="match status" value="1"/>
</dbReference>
<protein>
    <recommendedName>
        <fullName evidence="5 6">Ribonuclease P/MRP protein subunit POP5</fullName>
    </recommendedName>
</protein>
<evidence type="ECO:0000256" key="3">
    <source>
        <dbReference type="ARBA" id="ARBA00022694"/>
    </source>
</evidence>
<evidence type="ECO:0000313" key="7">
    <source>
        <dbReference type="EMBL" id="KAK6639351.1"/>
    </source>
</evidence>